<dbReference type="PANTHER" id="PTHR48106:SF13">
    <property type="entry name" value="QUINONE OXIDOREDUCTASE-RELATED"/>
    <property type="match status" value="1"/>
</dbReference>
<dbReference type="Gene3D" id="3.90.180.10">
    <property type="entry name" value="Medium-chain alcohol dehydrogenases, catalytic domain"/>
    <property type="match status" value="1"/>
</dbReference>
<dbReference type="InterPro" id="IPR011032">
    <property type="entry name" value="GroES-like_sf"/>
</dbReference>
<evidence type="ECO:0000256" key="2">
    <source>
        <dbReference type="ARBA" id="ARBA00023002"/>
    </source>
</evidence>
<feature type="domain" description="Enoyl reductase (ER)" evidence="3">
    <location>
        <begin position="10"/>
        <end position="315"/>
    </location>
</feature>
<name>A0A1H0SY15_9BACI</name>
<sequence>MKALVMDGFGGPEILTYQEVSNPVLEDNDLLIRTEAIGLNFADIYRRRGGYTREGNILGYEAAGFVEKVGEGVTDYKVGDRVGFADVPYANAELVKVPKDQAIPLPSNISFNTAASVLLQGLTTDFLINDSFSVQSKHTVVIQAVSGGVGQLLLQVVKSKGATVIGVTSTCKKKEIALKLGADEVFLRSEDWLSSIFNLTGVGADVVYDGVGSTLLDSLSVVKPGGTVVFYGTAGGDPAPLDPKMLITHSKTLAGGDLWEMVTESEDRIKRANRLFDLIIKNEIILSSPTIFPLSQGADAHRFLESGESTGKVLMKP</sequence>
<dbReference type="SUPFAM" id="SSF50129">
    <property type="entry name" value="GroES-like"/>
    <property type="match status" value="1"/>
</dbReference>
<dbReference type="CDD" id="cd05286">
    <property type="entry name" value="QOR2"/>
    <property type="match status" value="1"/>
</dbReference>
<dbReference type="InterPro" id="IPR013149">
    <property type="entry name" value="ADH-like_C"/>
</dbReference>
<dbReference type="PANTHER" id="PTHR48106">
    <property type="entry name" value="QUINONE OXIDOREDUCTASE PIG3-RELATED"/>
    <property type="match status" value="1"/>
</dbReference>
<dbReference type="SMART" id="SM00829">
    <property type="entry name" value="PKS_ER"/>
    <property type="match status" value="1"/>
</dbReference>
<dbReference type="SUPFAM" id="SSF51735">
    <property type="entry name" value="NAD(P)-binding Rossmann-fold domains"/>
    <property type="match status" value="1"/>
</dbReference>
<dbReference type="Pfam" id="PF08240">
    <property type="entry name" value="ADH_N"/>
    <property type="match status" value="1"/>
</dbReference>
<dbReference type="InterPro" id="IPR036291">
    <property type="entry name" value="NAD(P)-bd_dom_sf"/>
</dbReference>
<protein>
    <submittedName>
        <fullName evidence="4">NADPH2:quinone reductase</fullName>
    </submittedName>
</protein>
<dbReference type="GO" id="GO:0005829">
    <property type="term" value="C:cytosol"/>
    <property type="evidence" value="ECO:0007669"/>
    <property type="project" value="TreeGrafter"/>
</dbReference>
<dbReference type="GO" id="GO:0035925">
    <property type="term" value="F:mRNA 3'-UTR AU-rich region binding"/>
    <property type="evidence" value="ECO:0007669"/>
    <property type="project" value="TreeGrafter"/>
</dbReference>
<organism evidence="4 5">
    <name type="scientific">Litchfieldia salsa</name>
    <dbReference type="NCBI Taxonomy" id="930152"/>
    <lineage>
        <taxon>Bacteria</taxon>
        <taxon>Bacillati</taxon>
        <taxon>Bacillota</taxon>
        <taxon>Bacilli</taxon>
        <taxon>Bacillales</taxon>
        <taxon>Bacillaceae</taxon>
        <taxon>Litchfieldia</taxon>
    </lineage>
</organism>
<dbReference type="InterPro" id="IPR020843">
    <property type="entry name" value="ER"/>
</dbReference>
<dbReference type="RefSeq" id="WP_090851840.1">
    <property type="nucleotide sequence ID" value="NZ_FNJU01000003.1"/>
</dbReference>
<evidence type="ECO:0000313" key="5">
    <source>
        <dbReference type="Proteomes" id="UP000199159"/>
    </source>
</evidence>
<dbReference type="GO" id="GO:0070402">
    <property type="term" value="F:NADPH binding"/>
    <property type="evidence" value="ECO:0007669"/>
    <property type="project" value="TreeGrafter"/>
</dbReference>
<evidence type="ECO:0000313" key="4">
    <source>
        <dbReference type="EMBL" id="SDP46450.1"/>
    </source>
</evidence>
<gene>
    <name evidence="4" type="ORF">SAMN05216565_103171</name>
</gene>
<dbReference type="Pfam" id="PF00107">
    <property type="entry name" value="ADH_zinc_N"/>
    <property type="match status" value="1"/>
</dbReference>
<keyword evidence="2" id="KW-0560">Oxidoreductase</keyword>
<reference evidence="5" key="1">
    <citation type="submission" date="2016-10" db="EMBL/GenBank/DDBJ databases">
        <authorList>
            <person name="Varghese N."/>
            <person name="Submissions S."/>
        </authorList>
    </citation>
    <scope>NUCLEOTIDE SEQUENCE [LARGE SCALE GENOMIC DNA]</scope>
    <source>
        <strain evidence="5">IBRC-M10078</strain>
    </source>
</reference>
<proteinExistence type="predicted"/>
<dbReference type="Proteomes" id="UP000199159">
    <property type="component" value="Unassembled WGS sequence"/>
</dbReference>
<dbReference type="OrthoDB" id="9787435at2"/>
<evidence type="ECO:0000259" key="3">
    <source>
        <dbReference type="SMART" id="SM00829"/>
    </source>
</evidence>
<dbReference type="GO" id="GO:0003960">
    <property type="term" value="F:quinone reductase (NADPH) activity"/>
    <property type="evidence" value="ECO:0007669"/>
    <property type="project" value="InterPro"/>
</dbReference>
<evidence type="ECO:0000256" key="1">
    <source>
        <dbReference type="ARBA" id="ARBA00022857"/>
    </source>
</evidence>
<keyword evidence="5" id="KW-1185">Reference proteome</keyword>
<dbReference type="InterPro" id="IPR013154">
    <property type="entry name" value="ADH-like_N"/>
</dbReference>
<dbReference type="AlphaFoldDB" id="A0A1H0SY15"/>
<dbReference type="EMBL" id="FNJU01000003">
    <property type="protein sequence ID" value="SDP46450.1"/>
    <property type="molecule type" value="Genomic_DNA"/>
</dbReference>
<dbReference type="STRING" id="930152.SAMN05216565_103171"/>
<dbReference type="InterPro" id="IPR047618">
    <property type="entry name" value="QOR-like"/>
</dbReference>
<dbReference type="Gene3D" id="3.40.50.720">
    <property type="entry name" value="NAD(P)-binding Rossmann-like Domain"/>
    <property type="match status" value="1"/>
</dbReference>
<keyword evidence="1" id="KW-0521">NADP</keyword>
<accession>A0A1H0SY15</accession>